<evidence type="ECO:0000313" key="2">
    <source>
        <dbReference type="Proteomes" id="UP001244341"/>
    </source>
</evidence>
<protein>
    <submittedName>
        <fullName evidence="1">Uncharacterized protein</fullName>
    </submittedName>
</protein>
<proteinExistence type="predicted"/>
<keyword evidence="2" id="KW-1185">Reference proteome</keyword>
<dbReference type="Pfam" id="PF15003">
    <property type="entry name" value="HAUS2"/>
    <property type="match status" value="1"/>
</dbReference>
<dbReference type="Proteomes" id="UP001244341">
    <property type="component" value="Chromosome 10b"/>
</dbReference>
<evidence type="ECO:0000313" key="1">
    <source>
        <dbReference type="EMBL" id="WIA19429.1"/>
    </source>
</evidence>
<name>A0ABY8UEF7_TETOB</name>
<dbReference type="EMBL" id="CP126217">
    <property type="protein sequence ID" value="WIA19429.1"/>
    <property type="molecule type" value="Genomic_DNA"/>
</dbReference>
<sequence>MAVCLKAGRSKFQASQKAPYATLFVAAFVWRQMGSAYEDLLQHASSLGFSMPRNDCHDTLQTLNDAEELVKQQQAVTELQLRLSTLTAYQQSRFITDKQALQALASNMSRASDTLDTICKTKNSLADRLRSAKMRPSVPVSPDYQGDFTALLQHSAGSAPQLHEGMTALQWAAALDDKPSAWEDQLKSILDAAKELSSCLTSMEEFSSALVTSCSS</sequence>
<accession>A0ABY8UEF7</accession>
<organism evidence="1 2">
    <name type="scientific">Tetradesmus obliquus</name>
    <name type="common">Green alga</name>
    <name type="synonym">Acutodesmus obliquus</name>
    <dbReference type="NCBI Taxonomy" id="3088"/>
    <lineage>
        <taxon>Eukaryota</taxon>
        <taxon>Viridiplantae</taxon>
        <taxon>Chlorophyta</taxon>
        <taxon>core chlorophytes</taxon>
        <taxon>Chlorophyceae</taxon>
        <taxon>CS clade</taxon>
        <taxon>Sphaeropleales</taxon>
        <taxon>Scenedesmaceae</taxon>
        <taxon>Tetradesmus</taxon>
    </lineage>
</organism>
<dbReference type="InterPro" id="IPR028346">
    <property type="entry name" value="HAUS2"/>
</dbReference>
<reference evidence="1 2" key="1">
    <citation type="submission" date="2023-05" db="EMBL/GenBank/DDBJ databases">
        <title>A 100% complete, gapless, phased diploid assembly of the Scenedesmus obliquus UTEX 3031 genome.</title>
        <authorList>
            <person name="Biondi T.C."/>
            <person name="Hanschen E.R."/>
            <person name="Kwon T."/>
            <person name="Eng W."/>
            <person name="Kruse C.P.S."/>
            <person name="Koehler S.I."/>
            <person name="Kunde Y."/>
            <person name="Gleasner C.D."/>
            <person name="You Mak K.T."/>
            <person name="Polle J."/>
            <person name="Hovde B.T."/>
            <person name="Starkenburg S.R."/>
        </authorList>
    </citation>
    <scope>NUCLEOTIDE SEQUENCE [LARGE SCALE GENOMIC DNA]</scope>
    <source>
        <strain evidence="1 2">DOE0152z</strain>
    </source>
</reference>
<dbReference type="PANTHER" id="PTHR16039">
    <property type="entry name" value="HAUS AUGMIN-LIKE COMPLEX SUBUNIT 2"/>
    <property type="match status" value="1"/>
</dbReference>
<dbReference type="PANTHER" id="PTHR16039:SF1">
    <property type="entry name" value="HAUS AUGMIN-LIKE COMPLEX SUBUNIT 2"/>
    <property type="match status" value="1"/>
</dbReference>
<gene>
    <name evidence="1" type="ORF">OEZ85_004046</name>
</gene>